<keyword evidence="4 6" id="KW-0862">Zinc</keyword>
<gene>
    <name evidence="9" type="ORF">E7Z74_05090</name>
</gene>
<dbReference type="InterPro" id="IPR051156">
    <property type="entry name" value="Mito/Outer_Membr_Metalloprot"/>
</dbReference>
<evidence type="ECO:0000256" key="4">
    <source>
        <dbReference type="ARBA" id="ARBA00022833"/>
    </source>
</evidence>
<protein>
    <submittedName>
        <fullName evidence="9">Zinc-ribbon domain-containing protein</fullName>
    </submittedName>
</protein>
<comment type="cofactor">
    <cofactor evidence="6">
        <name>Zn(2+)</name>
        <dbReference type="ChEBI" id="CHEBI:29105"/>
    </cofactor>
    <text evidence="6">Binds 1 zinc ion per subunit.</text>
</comment>
<evidence type="ECO:0000256" key="1">
    <source>
        <dbReference type="ARBA" id="ARBA00022670"/>
    </source>
</evidence>
<dbReference type="GO" id="GO:0004222">
    <property type="term" value="F:metalloendopeptidase activity"/>
    <property type="evidence" value="ECO:0007669"/>
    <property type="project" value="InterPro"/>
</dbReference>
<reference evidence="9" key="1">
    <citation type="submission" date="2019-04" db="EMBL/GenBank/DDBJ databases">
        <title>Evolution of Biomass-Degrading Anaerobic Consortia Revealed by Metagenomics.</title>
        <authorList>
            <person name="Peng X."/>
        </authorList>
    </citation>
    <scope>NUCLEOTIDE SEQUENCE</scope>
    <source>
        <strain evidence="9">SIG13</strain>
    </source>
</reference>
<dbReference type="EMBL" id="SUTF01000006">
    <property type="protein sequence ID" value="MBE6510624.1"/>
    <property type="molecule type" value="Genomic_DNA"/>
</dbReference>
<dbReference type="GO" id="GO:0051603">
    <property type="term" value="P:proteolysis involved in protein catabolic process"/>
    <property type="evidence" value="ECO:0007669"/>
    <property type="project" value="TreeGrafter"/>
</dbReference>
<keyword evidence="5 6" id="KW-0482">Metalloprotease</keyword>
<evidence type="ECO:0000259" key="7">
    <source>
        <dbReference type="Pfam" id="PF01435"/>
    </source>
</evidence>
<dbReference type="InterPro" id="IPR001915">
    <property type="entry name" value="Peptidase_M48"/>
</dbReference>
<evidence type="ECO:0000256" key="2">
    <source>
        <dbReference type="ARBA" id="ARBA00022723"/>
    </source>
</evidence>
<dbReference type="GO" id="GO:0046872">
    <property type="term" value="F:metal ion binding"/>
    <property type="evidence" value="ECO:0007669"/>
    <property type="project" value="UniProtKB-KW"/>
</dbReference>
<keyword evidence="3 6" id="KW-0378">Hydrolase</keyword>
<dbReference type="PANTHER" id="PTHR22726:SF1">
    <property type="entry name" value="METALLOENDOPEPTIDASE OMA1, MITOCHONDRIAL"/>
    <property type="match status" value="1"/>
</dbReference>
<keyword evidence="2" id="KW-0479">Metal-binding</keyword>
<comment type="caution">
    <text evidence="9">The sequence shown here is derived from an EMBL/GenBank/DDBJ whole genome shotgun (WGS) entry which is preliminary data.</text>
</comment>
<evidence type="ECO:0000313" key="9">
    <source>
        <dbReference type="EMBL" id="MBE6510624.1"/>
    </source>
</evidence>
<evidence type="ECO:0000313" key="10">
    <source>
        <dbReference type="Proteomes" id="UP000713479"/>
    </source>
</evidence>
<dbReference type="Pfam" id="PF01435">
    <property type="entry name" value="Peptidase_M48"/>
    <property type="match status" value="1"/>
</dbReference>
<dbReference type="GO" id="GO:0016020">
    <property type="term" value="C:membrane"/>
    <property type="evidence" value="ECO:0007669"/>
    <property type="project" value="TreeGrafter"/>
</dbReference>
<dbReference type="Proteomes" id="UP000713479">
    <property type="component" value="Unassembled WGS sequence"/>
</dbReference>
<keyword evidence="1 6" id="KW-0645">Protease</keyword>
<feature type="domain" description="DZANK-type" evidence="8">
    <location>
        <begin position="312"/>
        <end position="357"/>
    </location>
</feature>
<evidence type="ECO:0000256" key="3">
    <source>
        <dbReference type="ARBA" id="ARBA00022801"/>
    </source>
</evidence>
<organism evidence="9 10">
    <name type="scientific">Methanobrevibacter millerae</name>
    <dbReference type="NCBI Taxonomy" id="230361"/>
    <lineage>
        <taxon>Archaea</taxon>
        <taxon>Methanobacteriati</taxon>
        <taxon>Methanobacteriota</taxon>
        <taxon>Methanomada group</taxon>
        <taxon>Methanobacteria</taxon>
        <taxon>Methanobacteriales</taxon>
        <taxon>Methanobacteriaceae</taxon>
        <taxon>Methanobrevibacter</taxon>
    </lineage>
</organism>
<evidence type="ECO:0000256" key="6">
    <source>
        <dbReference type="RuleBase" id="RU003983"/>
    </source>
</evidence>
<feature type="domain" description="Peptidase M48" evidence="7">
    <location>
        <begin position="82"/>
        <end position="249"/>
    </location>
</feature>
<dbReference type="CDD" id="cd07331">
    <property type="entry name" value="M48C_Oma1_like"/>
    <property type="match status" value="1"/>
</dbReference>
<name>A0A8T3VGJ8_9EURY</name>
<dbReference type="Pfam" id="PF12773">
    <property type="entry name" value="DZR"/>
    <property type="match status" value="1"/>
</dbReference>
<dbReference type="Gene3D" id="3.30.2010.10">
    <property type="entry name" value="Metalloproteases ('zincins'), catalytic domain"/>
    <property type="match status" value="1"/>
</dbReference>
<dbReference type="InterPro" id="IPR025874">
    <property type="entry name" value="DZR"/>
</dbReference>
<evidence type="ECO:0000256" key="5">
    <source>
        <dbReference type="ARBA" id="ARBA00023049"/>
    </source>
</evidence>
<evidence type="ECO:0000259" key="8">
    <source>
        <dbReference type="Pfam" id="PF12773"/>
    </source>
</evidence>
<dbReference type="AlphaFoldDB" id="A0A8T3VGJ8"/>
<comment type="similarity">
    <text evidence="6">Belongs to the peptidase M48 family.</text>
</comment>
<sequence>MAKEDRSALNPFTGKKHHDTVNDDKFLAQCYQEYYAIVNKAQIIDNTPEGQLIYKVANNLINSVYDYLASIGRLDYVEDYYDWEFHLLLDNTVNAFCIPGGKIAVFSGILSVAQTEEELAFILGHEMAHALLDHTRTRMSAQNTKDTLASVSMIGSLAFDLIGLGGIGSLTRAAVNTVDIGSQFLLLNPWGRDQELEADRLGMLIIHWAGYDITGVPAFWQKMSSQNANNFDFFSTHPADEKRINVMRSLVLEIEEGIDYSKPVLADGPKANFTPKTNNAPTKTCHKCGHKELEDAIFCTNCGAKFESLLVCPNCGVNINEGDAFCTSCGFHLTNELKCRNCGQKVSEGDAFCTNCGNKL</sequence>
<dbReference type="PANTHER" id="PTHR22726">
    <property type="entry name" value="METALLOENDOPEPTIDASE OMA1"/>
    <property type="match status" value="1"/>
</dbReference>
<proteinExistence type="inferred from homology"/>
<accession>A0A8T3VGJ8</accession>